<reference evidence="3" key="1">
    <citation type="submission" date="2022-06" db="EMBL/GenBank/DDBJ databases">
        <title>Rothia sp. isolated from sandalwood seedling.</title>
        <authorList>
            <person name="Tuikhar N."/>
            <person name="Kirdat K."/>
            <person name="Thorat V."/>
            <person name="Swetha P."/>
            <person name="Padma S."/>
            <person name="Sundararaj R."/>
            <person name="Yadav A."/>
        </authorList>
    </citation>
    <scope>NUCLEOTIDE SEQUENCE</scope>
    <source>
        <strain evidence="3">AR01</strain>
    </source>
</reference>
<comment type="caution">
    <text evidence="3">The sequence shown here is derived from an EMBL/GenBank/DDBJ whole genome shotgun (WGS) entry which is preliminary data.</text>
</comment>
<keyword evidence="2" id="KW-0812">Transmembrane</keyword>
<feature type="transmembrane region" description="Helical" evidence="2">
    <location>
        <begin position="105"/>
        <end position="130"/>
    </location>
</feature>
<name>A0A9X2KKN1_9MICC</name>
<evidence type="ECO:0000256" key="1">
    <source>
        <dbReference type="SAM" id="MobiDB-lite"/>
    </source>
</evidence>
<feature type="transmembrane region" description="Helical" evidence="2">
    <location>
        <begin position="21"/>
        <end position="41"/>
    </location>
</feature>
<feature type="transmembrane region" description="Helical" evidence="2">
    <location>
        <begin position="53"/>
        <end position="73"/>
    </location>
</feature>
<accession>A0A9X2KKN1</accession>
<keyword evidence="4" id="KW-1185">Reference proteome</keyword>
<dbReference type="Proteomes" id="UP001139502">
    <property type="component" value="Unassembled WGS sequence"/>
</dbReference>
<sequence>MAEESHPEDKRSSEPYRAKRLFWWEGAIKALTFVGAFFWCINSVDTDQSLATIAGWNMVATLLIVLTIALMIYQAVEVLSRGLQGLPIRQEAILRSDWRRKLTGIFILGGVSIIWTWFFIVDIQAALLGWTRRSIVERLRRHQAVRVQRDLGLCVDSEHDLAVRVTAVKTRCRGNVLVPAHGSVDDRPDASLDHGRNDLRLEPGQVVSELDRAAGAEGDAVDGEVAIGQGVDVDRRCCSVEAADVHDPTITTGQWQAVGEHLAGDVVEHQLDPLTTGSCEDRIGEVVFTGNDDGVDPGVGKEVPFVRGAGGAQHRGCSQRLDQLCTQQADAGRGAGDEHGVARGEAGLAQGAVLGGEADRQGAGDRWGQPARCGDDVAGIDDDVLAKDSGAVPITASPTSQAETSSPRAATCPANS</sequence>
<dbReference type="EMBL" id="JANAFB010000006">
    <property type="protein sequence ID" value="MCP3425231.1"/>
    <property type="molecule type" value="Genomic_DNA"/>
</dbReference>
<organism evidence="3 4">
    <name type="scientific">Rothia santali</name>
    <dbReference type="NCBI Taxonomy" id="2949643"/>
    <lineage>
        <taxon>Bacteria</taxon>
        <taxon>Bacillati</taxon>
        <taxon>Actinomycetota</taxon>
        <taxon>Actinomycetes</taxon>
        <taxon>Micrococcales</taxon>
        <taxon>Micrococcaceae</taxon>
        <taxon>Rothia</taxon>
    </lineage>
</organism>
<evidence type="ECO:0000256" key="2">
    <source>
        <dbReference type="SAM" id="Phobius"/>
    </source>
</evidence>
<feature type="region of interest" description="Disordered" evidence="1">
    <location>
        <begin position="358"/>
        <end position="416"/>
    </location>
</feature>
<proteinExistence type="predicted"/>
<feature type="compositionally biased region" description="Polar residues" evidence="1">
    <location>
        <begin position="396"/>
        <end position="416"/>
    </location>
</feature>
<dbReference type="AlphaFoldDB" id="A0A9X2KKN1"/>
<gene>
    <name evidence="3" type="ORF">NBM05_04110</name>
</gene>
<keyword evidence="2" id="KW-1133">Transmembrane helix</keyword>
<evidence type="ECO:0000313" key="3">
    <source>
        <dbReference type="EMBL" id="MCP3425231.1"/>
    </source>
</evidence>
<evidence type="ECO:0000313" key="4">
    <source>
        <dbReference type="Proteomes" id="UP001139502"/>
    </source>
</evidence>
<protein>
    <submittedName>
        <fullName evidence="3">Uncharacterized protein</fullName>
    </submittedName>
</protein>
<keyword evidence="2" id="KW-0472">Membrane</keyword>